<evidence type="ECO:0000256" key="1">
    <source>
        <dbReference type="SAM" id="Coils"/>
    </source>
</evidence>
<evidence type="ECO:0000256" key="2">
    <source>
        <dbReference type="SAM" id="MobiDB-lite"/>
    </source>
</evidence>
<reference evidence="3" key="1">
    <citation type="journal article" date="2022" name="Int. J. Mol. Sci.">
        <title>Draft Genome of Tanacetum Coccineum: Genomic Comparison of Closely Related Tanacetum-Family Plants.</title>
        <authorList>
            <person name="Yamashiro T."/>
            <person name="Shiraishi A."/>
            <person name="Nakayama K."/>
            <person name="Satake H."/>
        </authorList>
    </citation>
    <scope>NUCLEOTIDE SEQUENCE</scope>
</reference>
<protein>
    <recommendedName>
        <fullName evidence="5">Alpha/beta hydrolases superfamily protein</fullName>
    </recommendedName>
</protein>
<keyword evidence="1" id="KW-0175">Coiled coil</keyword>
<feature type="region of interest" description="Disordered" evidence="2">
    <location>
        <begin position="59"/>
        <end position="89"/>
    </location>
</feature>
<feature type="coiled-coil region" evidence="1">
    <location>
        <begin position="92"/>
        <end position="119"/>
    </location>
</feature>
<keyword evidence="4" id="KW-1185">Reference proteome</keyword>
<name>A0ABQ5D870_9ASTR</name>
<organism evidence="3 4">
    <name type="scientific">Tanacetum coccineum</name>
    <dbReference type="NCBI Taxonomy" id="301880"/>
    <lineage>
        <taxon>Eukaryota</taxon>
        <taxon>Viridiplantae</taxon>
        <taxon>Streptophyta</taxon>
        <taxon>Embryophyta</taxon>
        <taxon>Tracheophyta</taxon>
        <taxon>Spermatophyta</taxon>
        <taxon>Magnoliopsida</taxon>
        <taxon>eudicotyledons</taxon>
        <taxon>Gunneridae</taxon>
        <taxon>Pentapetalae</taxon>
        <taxon>asterids</taxon>
        <taxon>campanulids</taxon>
        <taxon>Asterales</taxon>
        <taxon>Asteraceae</taxon>
        <taxon>Asteroideae</taxon>
        <taxon>Anthemideae</taxon>
        <taxon>Anthemidinae</taxon>
        <taxon>Tanacetum</taxon>
    </lineage>
</organism>
<dbReference type="Proteomes" id="UP001151760">
    <property type="component" value="Unassembled WGS sequence"/>
</dbReference>
<sequence length="449" mass="51346">MIIKKDSEIVKAKGERRSLALKAKKESSDEECTTSGCEDEEYAMAVRDFKNFFKRRECSKPPKEKNQSAFIRGSWSDSGEEDDEKDKDETCLMAQASSEKQARKELSELKEKFSKLEKNKGVDIGCTKCQILKINNEKLKEEAFKLTQFEKSTHSLNEMLSNQKPSGDKSGLGFNSFEASSSGTKEIKFVKPQNNLPSCGYPQSKVDGPHKAQTAPKEIEGPPVCSPDVKKSPVVTFRVEYSNGVFIFLDTAYKGFLNQYSVFDSIIYTALKMDNLNITMEENIRIQEEKALSRGETFNWQTATYGKMEYYEDKDDCLTNFKSKFPARVLDNTMTPREALSWEPTVSPLNDNKIDFRISFDESDDEDYTIIYDKNSFSYKIFSVDNLKTDLKNDNDKVNMPSFLSPEPKFSYSNDLDFFKDFENKFPAIVYNDALTSKSDFLTEHIINP</sequence>
<evidence type="ECO:0000313" key="3">
    <source>
        <dbReference type="EMBL" id="GJT35157.1"/>
    </source>
</evidence>
<comment type="caution">
    <text evidence="3">The sequence shown here is derived from an EMBL/GenBank/DDBJ whole genome shotgun (WGS) entry which is preliminary data.</text>
</comment>
<evidence type="ECO:0008006" key="5">
    <source>
        <dbReference type="Google" id="ProtNLM"/>
    </source>
</evidence>
<gene>
    <name evidence="3" type="ORF">Tco_0925576</name>
</gene>
<reference evidence="3" key="2">
    <citation type="submission" date="2022-01" db="EMBL/GenBank/DDBJ databases">
        <authorList>
            <person name="Yamashiro T."/>
            <person name="Shiraishi A."/>
            <person name="Satake H."/>
            <person name="Nakayama K."/>
        </authorList>
    </citation>
    <scope>NUCLEOTIDE SEQUENCE</scope>
</reference>
<dbReference type="EMBL" id="BQNB010015026">
    <property type="protein sequence ID" value="GJT35157.1"/>
    <property type="molecule type" value="Genomic_DNA"/>
</dbReference>
<feature type="region of interest" description="Disordered" evidence="2">
    <location>
        <begin position="201"/>
        <end position="224"/>
    </location>
</feature>
<accession>A0ABQ5D870</accession>
<proteinExistence type="predicted"/>
<evidence type="ECO:0000313" key="4">
    <source>
        <dbReference type="Proteomes" id="UP001151760"/>
    </source>
</evidence>